<accession>A0A0E9Q007</accession>
<sequence>MWPSGCQRYERAKFSFKAVALEESQTRVLDFCLLYSL</sequence>
<protein>
    <submittedName>
        <fullName evidence="1">Uncharacterized protein</fullName>
    </submittedName>
</protein>
<evidence type="ECO:0000313" key="1">
    <source>
        <dbReference type="EMBL" id="JAH09670.1"/>
    </source>
</evidence>
<dbReference type="EMBL" id="GBXM01098907">
    <property type="protein sequence ID" value="JAH09670.1"/>
    <property type="molecule type" value="Transcribed_RNA"/>
</dbReference>
<dbReference type="AlphaFoldDB" id="A0A0E9Q007"/>
<reference evidence="1" key="1">
    <citation type="submission" date="2014-11" db="EMBL/GenBank/DDBJ databases">
        <authorList>
            <person name="Amaro Gonzalez C."/>
        </authorList>
    </citation>
    <scope>NUCLEOTIDE SEQUENCE</scope>
</reference>
<reference evidence="1" key="2">
    <citation type="journal article" date="2015" name="Fish Shellfish Immunol.">
        <title>Early steps in the European eel (Anguilla anguilla)-Vibrio vulnificus interaction in the gills: Role of the RtxA13 toxin.</title>
        <authorList>
            <person name="Callol A."/>
            <person name="Pajuelo D."/>
            <person name="Ebbesson L."/>
            <person name="Teles M."/>
            <person name="MacKenzie S."/>
            <person name="Amaro C."/>
        </authorList>
    </citation>
    <scope>NUCLEOTIDE SEQUENCE</scope>
</reference>
<organism evidence="1">
    <name type="scientific">Anguilla anguilla</name>
    <name type="common">European freshwater eel</name>
    <name type="synonym">Muraena anguilla</name>
    <dbReference type="NCBI Taxonomy" id="7936"/>
    <lineage>
        <taxon>Eukaryota</taxon>
        <taxon>Metazoa</taxon>
        <taxon>Chordata</taxon>
        <taxon>Craniata</taxon>
        <taxon>Vertebrata</taxon>
        <taxon>Euteleostomi</taxon>
        <taxon>Actinopterygii</taxon>
        <taxon>Neopterygii</taxon>
        <taxon>Teleostei</taxon>
        <taxon>Anguilliformes</taxon>
        <taxon>Anguillidae</taxon>
        <taxon>Anguilla</taxon>
    </lineage>
</organism>
<proteinExistence type="predicted"/>
<name>A0A0E9Q007_ANGAN</name>